<dbReference type="GO" id="GO:0007064">
    <property type="term" value="P:mitotic sister chromatid cohesion"/>
    <property type="evidence" value="ECO:0007669"/>
    <property type="project" value="TreeGrafter"/>
</dbReference>
<feature type="compositionally biased region" description="Polar residues" evidence="11">
    <location>
        <begin position="758"/>
        <end position="776"/>
    </location>
</feature>
<feature type="region of interest" description="Disordered" evidence="11">
    <location>
        <begin position="466"/>
        <end position="505"/>
    </location>
</feature>
<keyword evidence="9" id="KW-0012">Acyltransferase</keyword>
<dbReference type="AlphaFoldDB" id="A0A8C4X612"/>
<feature type="region of interest" description="Disordered" evidence="11">
    <location>
        <begin position="561"/>
        <end position="623"/>
    </location>
</feature>
<comment type="similarity">
    <text evidence="2">Belongs to the acetyltransferase family. ECO subfamily.</text>
</comment>
<keyword evidence="4" id="KW-0479">Metal-binding</keyword>
<keyword evidence="7" id="KW-0539">Nucleus</keyword>
<dbReference type="InterPro" id="IPR028009">
    <property type="entry name" value="ESCO_Acetyltransf_dom"/>
</dbReference>
<feature type="domain" description="N-acetyltransferase ESCO zinc-finger" evidence="12">
    <location>
        <begin position="944"/>
        <end position="983"/>
    </location>
</feature>
<name>A0A8C4X612_ERPCA</name>
<comment type="catalytic activity">
    <reaction evidence="10">
        <text>L-lysyl-[protein] + acetyl-CoA = N(6)-acetyl-L-lysyl-[protein] + CoA + H(+)</text>
        <dbReference type="Rhea" id="RHEA:45948"/>
        <dbReference type="Rhea" id="RHEA-COMP:9752"/>
        <dbReference type="Rhea" id="RHEA-COMP:10731"/>
        <dbReference type="ChEBI" id="CHEBI:15378"/>
        <dbReference type="ChEBI" id="CHEBI:29969"/>
        <dbReference type="ChEBI" id="CHEBI:57287"/>
        <dbReference type="ChEBI" id="CHEBI:57288"/>
        <dbReference type="ChEBI" id="CHEBI:61930"/>
    </reaction>
</comment>
<dbReference type="GO" id="GO:0005634">
    <property type="term" value="C:nucleus"/>
    <property type="evidence" value="ECO:0007669"/>
    <property type="project" value="UniProtKB-SubCell"/>
</dbReference>
<evidence type="ECO:0000256" key="1">
    <source>
        <dbReference type="ARBA" id="ARBA00004123"/>
    </source>
</evidence>
<evidence type="ECO:0000256" key="3">
    <source>
        <dbReference type="ARBA" id="ARBA00022679"/>
    </source>
</evidence>
<dbReference type="GeneTree" id="ENSGT00940000157762"/>
<keyword evidence="3" id="KW-0808">Transferase</keyword>
<evidence type="ECO:0000256" key="8">
    <source>
        <dbReference type="ARBA" id="ARBA00023306"/>
    </source>
</evidence>
<feature type="compositionally biased region" description="Basic and acidic residues" evidence="11">
    <location>
        <begin position="124"/>
        <end position="133"/>
    </location>
</feature>
<reference evidence="14" key="1">
    <citation type="submission" date="2021-06" db="EMBL/GenBank/DDBJ databases">
        <authorList>
            <consortium name="Wellcome Sanger Institute Data Sharing"/>
        </authorList>
    </citation>
    <scope>NUCLEOTIDE SEQUENCE [LARGE SCALE GENOMIC DNA]</scope>
</reference>
<comment type="subcellular location">
    <subcellularLocation>
        <location evidence="1">Nucleus</location>
    </subcellularLocation>
</comment>
<dbReference type="InterPro" id="IPR028005">
    <property type="entry name" value="AcTrfase_ESCO_Znf_dom"/>
</dbReference>
<feature type="compositionally biased region" description="Polar residues" evidence="11">
    <location>
        <begin position="95"/>
        <end position="107"/>
    </location>
</feature>
<sequence length="1178" mass="132149">MQSLKRKCALLDSNMKKKKPEQSQNDSLCSTRRSGRHKGVSDVEERPLSNSLGKKKCVLLQKKNTNLSVSKGSTQQTAKINQSKVFVSKRKQNSKEMSSYNKSNTSVEKNHRPLSKCNSHTCKTKKEVKETSSKRTLRPSKSQQSSPVGRDRKKNNTGNSSTFNCVRLRKKTEPPLARSSLRNAHDIVLKNSPQNQIGMRLRNRQEAVKLDTFKEDGKVQIKSDFKKEVGTNGDKVRACKDLSTLSLRTRESNNITNASKTVLLCKKRSSSIEGSSFHSKRKRQKMEPMSKTANSSQKRVKTSKSGKKFRNGIIHIKTNGNKKLVNSGKTIVKGCRQPKIPHNLEKGKDRTGKNMRNLRDPIKKVCSKVNRRSVASSEKKPKANLNSSYRNQEHESVQCKEGASVTKHIGANTRASPPLVALLKVIKKSKLYKSTKPHIDRACTAHAHGEHNTKCSSLVEEKQKLDLSSSVQPSGDETICSRKKRQKKNSEQKCSDPSSGVVHGEEKGKELNTVAHFSTHVVDPCDISLHGLGAHSQKDHFSCSDLQNHDKSTNMAFCTPLKSQTLPKKRHSEKKKNSGSLGIQKEKKDMQSSVIRKKPTSPGVLKTKSSHKKRNEENPQAKAKPCLTAMKEEVSKPSKQLNLLALCEEIAEEIASDTVEVYRTREGNLAGEIQVQPAEMDTAEKNEAVSPSDVLPLPQIQVETPAEPPKKRFFTSQITVPLKSKEKKKISTTERLRQSELLKHSFSWARVKQFKAAENTQKQSTGSSLARENTVPTAPEQKRLQALNSKPRLPDLPNGILGNKREPTVENYFKPRAKYSADDFELDGLDDELKNTTEDKLEQKVNLQPQVEKTDVNSFPESSLDGGFSVCLKLKETPKKPSSDSIEINQHYEASVKNQNLSEKEMVPCPTRPPPGKIVSQPSNVKLQKEIKKLKEAEKDGIQQTIIDAGQKRFGAVSCNQCGMLYSASSPEDGAQHLLFHNQFMSAVKYVGWKKERIFGEYPDGKIIVVLPDDPKYALKKVEEIREMVDKDLGFQQVETKCPSNTKTFLFISNDKKVVGCLIAEHIQEGFRVIEEKVPDGPEGEKVMFERQRAWCCSTTPEPAICGISRIWVFSLMRRRGIASRMMDCLRSTFIYGSYLSKEEIAFSDPTPDGKLFATRYFGTPQFLVYNFVSAIHK</sequence>
<evidence type="ECO:0000256" key="6">
    <source>
        <dbReference type="ARBA" id="ARBA00022833"/>
    </source>
</evidence>
<keyword evidence="15" id="KW-1185">Reference proteome</keyword>
<accession>A0A8C4X612</accession>
<feature type="compositionally biased region" description="Polar residues" evidence="11">
    <location>
        <begin position="466"/>
        <end position="475"/>
    </location>
</feature>
<dbReference type="PANTHER" id="PTHR45884">
    <property type="entry name" value="N-ACETYLTRANSFERASE ECO"/>
    <property type="match status" value="1"/>
</dbReference>
<evidence type="ECO:0000313" key="14">
    <source>
        <dbReference type="Ensembl" id="ENSECRP00000008117.1"/>
    </source>
</evidence>
<dbReference type="Proteomes" id="UP000694620">
    <property type="component" value="Chromosome 6"/>
</dbReference>
<feature type="compositionally biased region" description="Polar residues" evidence="11">
    <location>
        <begin position="22"/>
        <end position="32"/>
    </location>
</feature>
<reference evidence="14" key="2">
    <citation type="submission" date="2025-08" db="UniProtKB">
        <authorList>
            <consortium name="Ensembl"/>
        </authorList>
    </citation>
    <scope>IDENTIFICATION</scope>
</reference>
<gene>
    <name evidence="14" type="primary">ESCO1</name>
</gene>
<dbReference type="Pfam" id="PF13878">
    <property type="entry name" value="zf-C2H2_3"/>
    <property type="match status" value="1"/>
</dbReference>
<feature type="region of interest" description="Disordered" evidence="11">
    <location>
        <begin position="758"/>
        <end position="804"/>
    </location>
</feature>
<proteinExistence type="inferred from homology"/>
<feature type="compositionally biased region" description="Basic residues" evidence="11">
    <location>
        <begin position="298"/>
        <end position="308"/>
    </location>
</feature>
<evidence type="ECO:0000256" key="4">
    <source>
        <dbReference type="ARBA" id="ARBA00022723"/>
    </source>
</evidence>
<evidence type="ECO:0000256" key="10">
    <source>
        <dbReference type="ARBA" id="ARBA00047902"/>
    </source>
</evidence>
<evidence type="ECO:0000259" key="13">
    <source>
        <dbReference type="Pfam" id="PF13880"/>
    </source>
</evidence>
<evidence type="ECO:0000256" key="5">
    <source>
        <dbReference type="ARBA" id="ARBA00022771"/>
    </source>
</evidence>
<keyword evidence="6" id="KW-0862">Zinc</keyword>
<feature type="region of interest" description="Disordered" evidence="11">
    <location>
        <begin position="370"/>
        <end position="398"/>
    </location>
</feature>
<evidence type="ECO:0000259" key="12">
    <source>
        <dbReference type="Pfam" id="PF13878"/>
    </source>
</evidence>
<evidence type="ECO:0000313" key="15">
    <source>
        <dbReference type="Proteomes" id="UP000694620"/>
    </source>
</evidence>
<keyword evidence="8" id="KW-0131">Cell cycle</keyword>
<feature type="region of interest" description="Disordered" evidence="11">
    <location>
        <begin position="897"/>
        <end position="917"/>
    </location>
</feature>
<dbReference type="GO" id="GO:0000785">
    <property type="term" value="C:chromatin"/>
    <property type="evidence" value="ECO:0007669"/>
    <property type="project" value="TreeGrafter"/>
</dbReference>
<reference evidence="14" key="3">
    <citation type="submission" date="2025-09" db="UniProtKB">
        <authorList>
            <consortium name="Ensembl"/>
        </authorList>
    </citation>
    <scope>IDENTIFICATION</scope>
</reference>
<feature type="domain" description="N-acetyltransferase ESCO acetyl-transferase" evidence="13">
    <location>
        <begin position="1102"/>
        <end position="1170"/>
    </location>
</feature>
<evidence type="ECO:0000256" key="2">
    <source>
        <dbReference type="ARBA" id="ARBA00005816"/>
    </source>
</evidence>
<dbReference type="PANTHER" id="PTHR45884:SF1">
    <property type="entry name" value="N-ACETYLTRANSFERASE ESCO1"/>
    <property type="match status" value="1"/>
</dbReference>
<feature type="region of interest" description="Disordered" evidence="11">
    <location>
        <begin position="270"/>
        <end position="308"/>
    </location>
</feature>
<organism evidence="14 15">
    <name type="scientific">Erpetoichthys calabaricus</name>
    <name type="common">Rope fish</name>
    <name type="synonym">Calamoichthys calabaricus</name>
    <dbReference type="NCBI Taxonomy" id="27687"/>
    <lineage>
        <taxon>Eukaryota</taxon>
        <taxon>Metazoa</taxon>
        <taxon>Chordata</taxon>
        <taxon>Craniata</taxon>
        <taxon>Vertebrata</taxon>
        <taxon>Euteleostomi</taxon>
        <taxon>Actinopterygii</taxon>
        <taxon>Polypteriformes</taxon>
        <taxon>Polypteridae</taxon>
        <taxon>Erpetoichthys</taxon>
    </lineage>
</organism>
<evidence type="ECO:0000256" key="11">
    <source>
        <dbReference type="SAM" id="MobiDB-lite"/>
    </source>
</evidence>
<dbReference type="Ensembl" id="ENSECRT00000008248.1">
    <property type="protein sequence ID" value="ENSECRP00000008117.1"/>
    <property type="gene ID" value="ENSECRG00000005412.1"/>
</dbReference>
<evidence type="ECO:0000256" key="7">
    <source>
        <dbReference type="ARBA" id="ARBA00023242"/>
    </source>
</evidence>
<dbReference type="GO" id="GO:0008270">
    <property type="term" value="F:zinc ion binding"/>
    <property type="evidence" value="ECO:0007669"/>
    <property type="project" value="UniProtKB-KW"/>
</dbReference>
<evidence type="ECO:0000256" key="9">
    <source>
        <dbReference type="ARBA" id="ARBA00023315"/>
    </source>
</evidence>
<feature type="compositionally biased region" description="Polar residues" evidence="11">
    <location>
        <begin position="62"/>
        <end position="85"/>
    </location>
</feature>
<keyword evidence="5" id="KW-0863">Zinc-finger</keyword>
<feature type="region of interest" description="Disordered" evidence="11">
    <location>
        <begin position="1"/>
        <end position="174"/>
    </location>
</feature>
<dbReference type="GO" id="GO:0061733">
    <property type="term" value="F:protein-lysine-acetyltransferase activity"/>
    <property type="evidence" value="ECO:0007669"/>
    <property type="project" value="TreeGrafter"/>
</dbReference>
<protein>
    <submittedName>
        <fullName evidence="14">Establishment of sister chromatid cohesion N-acetyltransferase 1</fullName>
    </submittedName>
</protein>
<dbReference type="Pfam" id="PF13880">
    <property type="entry name" value="Acetyltransf_13"/>
    <property type="match status" value="1"/>
</dbReference>